<evidence type="ECO:0000256" key="3">
    <source>
        <dbReference type="ARBA" id="ARBA00022946"/>
    </source>
</evidence>
<feature type="domain" description="Rieske" evidence="6">
    <location>
        <begin position="141"/>
        <end position="220"/>
    </location>
</feature>
<accession>A0ABP1BYL0</accession>
<dbReference type="EMBL" id="OZ023709">
    <property type="protein sequence ID" value="CAK9881560.1"/>
    <property type="molecule type" value="Genomic_DNA"/>
</dbReference>
<dbReference type="Gene3D" id="2.102.10.10">
    <property type="entry name" value="Rieske [2Fe-2S] iron-sulphur domain"/>
    <property type="match status" value="1"/>
</dbReference>
<dbReference type="Pfam" id="PF00355">
    <property type="entry name" value="Rieske"/>
    <property type="match status" value="1"/>
</dbReference>
<name>A0ABP1BYL0_9BRYO</name>
<organism evidence="7 8">
    <name type="scientific">Sphagnum jensenii</name>
    <dbReference type="NCBI Taxonomy" id="128206"/>
    <lineage>
        <taxon>Eukaryota</taxon>
        <taxon>Viridiplantae</taxon>
        <taxon>Streptophyta</taxon>
        <taxon>Embryophyta</taxon>
        <taxon>Bryophyta</taxon>
        <taxon>Sphagnophytina</taxon>
        <taxon>Sphagnopsida</taxon>
        <taxon>Sphagnales</taxon>
        <taxon>Sphagnaceae</taxon>
        <taxon>Sphagnum</taxon>
    </lineage>
</organism>
<evidence type="ECO:0000256" key="1">
    <source>
        <dbReference type="ARBA" id="ARBA00022714"/>
    </source>
</evidence>
<gene>
    <name evidence="7" type="ORF">CSSPJE1EN2_LOCUS22916</name>
</gene>
<evidence type="ECO:0000259" key="6">
    <source>
        <dbReference type="PROSITE" id="PS51296"/>
    </source>
</evidence>
<proteinExistence type="predicted"/>
<evidence type="ECO:0000313" key="8">
    <source>
        <dbReference type="Proteomes" id="UP001497522"/>
    </source>
</evidence>
<evidence type="ECO:0000256" key="5">
    <source>
        <dbReference type="ARBA" id="ARBA00023014"/>
    </source>
</evidence>
<evidence type="ECO:0000313" key="7">
    <source>
        <dbReference type="EMBL" id="CAK9881560.1"/>
    </source>
</evidence>
<protein>
    <recommendedName>
        <fullName evidence="6">Rieske domain-containing protein</fullName>
    </recommendedName>
</protein>
<keyword evidence="5" id="KW-0411">Iron-sulfur</keyword>
<evidence type="ECO:0000256" key="4">
    <source>
        <dbReference type="ARBA" id="ARBA00023004"/>
    </source>
</evidence>
<keyword evidence="1" id="KW-0001">2Fe-2S</keyword>
<dbReference type="Proteomes" id="UP001497522">
    <property type="component" value="Chromosome 8"/>
</dbReference>
<keyword evidence="2" id="KW-0479">Metal-binding</keyword>
<evidence type="ECO:0000256" key="2">
    <source>
        <dbReference type="ARBA" id="ARBA00022723"/>
    </source>
</evidence>
<keyword evidence="3" id="KW-0809">Transit peptide</keyword>
<dbReference type="InterPro" id="IPR036922">
    <property type="entry name" value="Rieske_2Fe-2S_sf"/>
</dbReference>
<sequence>MQIGCFWSRRAQWQDTADTYHYVRIEQRQDFDVLVVGGEDTSTGMKPRDFHDPYGNLANGLKQGGPLQRRFFTCGQARFVIAITTGIEQCCYCQLWFRLQSEAQIQIYELLFCFESTAVFEPADAFHIIGPEPLEAGKADQYVVTVPFSGCVVQEGLSKIAVYKDGDGNLHKFSAICSHMKCVVKWNPLDATFDCPCDGSISDHLGRCINGPAKAGLPPHDKLLFGCCTNTLHKKYIMLQEAHRFKFL</sequence>
<reference evidence="7" key="1">
    <citation type="submission" date="2024-03" db="EMBL/GenBank/DDBJ databases">
        <authorList>
            <consortium name="ELIXIR-Norway"/>
            <consortium name="Elixir Norway"/>
        </authorList>
    </citation>
    <scope>NUCLEOTIDE SEQUENCE</scope>
</reference>
<keyword evidence="8" id="KW-1185">Reference proteome</keyword>
<keyword evidence="4" id="KW-0408">Iron</keyword>
<dbReference type="PROSITE" id="PS51296">
    <property type="entry name" value="RIESKE"/>
    <property type="match status" value="1"/>
</dbReference>
<dbReference type="InterPro" id="IPR017941">
    <property type="entry name" value="Rieske_2Fe-2S"/>
</dbReference>
<dbReference type="SUPFAM" id="SSF50022">
    <property type="entry name" value="ISP domain"/>
    <property type="match status" value="1"/>
</dbReference>